<dbReference type="PANTHER" id="PTHR47784:SF5">
    <property type="entry name" value="STEROL UPTAKE CONTROL PROTEIN 2"/>
    <property type="match status" value="1"/>
</dbReference>
<dbReference type="SMART" id="SM00066">
    <property type="entry name" value="GAL4"/>
    <property type="match status" value="1"/>
</dbReference>
<dbReference type="EMBL" id="MU004292">
    <property type="protein sequence ID" value="KAF2661787.1"/>
    <property type="molecule type" value="Genomic_DNA"/>
</dbReference>
<dbReference type="CDD" id="cd00067">
    <property type="entry name" value="GAL4"/>
    <property type="match status" value="1"/>
</dbReference>
<name>A0A6A6TRK6_9PLEO</name>
<dbReference type="Gene3D" id="4.10.240.10">
    <property type="entry name" value="Zn(2)-C6 fungal-type DNA-binding domain"/>
    <property type="match status" value="1"/>
</dbReference>
<dbReference type="GO" id="GO:0008270">
    <property type="term" value="F:zinc ion binding"/>
    <property type="evidence" value="ECO:0007669"/>
    <property type="project" value="InterPro"/>
</dbReference>
<dbReference type="PANTHER" id="PTHR47784">
    <property type="entry name" value="STEROL UPTAKE CONTROL PROTEIN 2"/>
    <property type="match status" value="1"/>
</dbReference>
<dbReference type="InterPro" id="IPR036864">
    <property type="entry name" value="Zn2-C6_fun-type_DNA-bd_sf"/>
</dbReference>
<dbReference type="Pfam" id="PF00172">
    <property type="entry name" value="Zn_clus"/>
    <property type="match status" value="1"/>
</dbReference>
<dbReference type="SUPFAM" id="SSF57701">
    <property type="entry name" value="Zn2/Cys6 DNA-binding domain"/>
    <property type="match status" value="1"/>
</dbReference>
<dbReference type="AlphaFoldDB" id="A0A6A6TRK6"/>
<dbReference type="OrthoDB" id="3546279at2759"/>
<accession>A0A6A6TRK6</accession>
<protein>
    <recommendedName>
        <fullName evidence="2">Zn(2)-C6 fungal-type domain-containing protein</fullName>
    </recommendedName>
</protein>
<organism evidence="3 4">
    <name type="scientific">Lophiostoma macrostomum CBS 122681</name>
    <dbReference type="NCBI Taxonomy" id="1314788"/>
    <lineage>
        <taxon>Eukaryota</taxon>
        <taxon>Fungi</taxon>
        <taxon>Dikarya</taxon>
        <taxon>Ascomycota</taxon>
        <taxon>Pezizomycotina</taxon>
        <taxon>Dothideomycetes</taxon>
        <taxon>Pleosporomycetidae</taxon>
        <taxon>Pleosporales</taxon>
        <taxon>Lophiostomataceae</taxon>
        <taxon>Lophiostoma</taxon>
    </lineage>
</organism>
<feature type="domain" description="Zn(2)-C6 fungal-type" evidence="2">
    <location>
        <begin position="18"/>
        <end position="48"/>
    </location>
</feature>
<proteinExistence type="predicted"/>
<sequence length="407" mass="46153">MPRPNLGMKTFHSKSRNGCKRCKERRVKCNLQGPVCSNCSRRSEVCEFSATSGTSPGLPLVTGSPVRLNPTARSVGLLRRDVSVPSPLRAHPVLVDSFEIVMSSCLRQTIWIHGIIGNETNLWRDVLSPHMAECYYLQHGLSSLLSLHEALKCRHGAAQAQTTAYQHHLIASRLFRNSINMINERNWVTVLLFSISVIVFHFGSHQICSDDTFDYMETFHVLRMSLGAVRALSPFLSKSHFWPHIRFRVEQAPRPFDHEAQLAIEELGSLVASLPDVTCDNRNVQMRGFEGFKTWAYNCASCPRAWKHYIEWPGTVSSAFVQLLSEGDDIATLILIYWCAFMHRSPSRWFLESWPRRTAASAMRKLTENWTEILTWPASVLLLPNGNDASSGELFDYWPDTLQAIGF</sequence>
<keyword evidence="4" id="KW-1185">Reference proteome</keyword>
<dbReference type="GO" id="GO:0001228">
    <property type="term" value="F:DNA-binding transcription activator activity, RNA polymerase II-specific"/>
    <property type="evidence" value="ECO:0007669"/>
    <property type="project" value="TreeGrafter"/>
</dbReference>
<dbReference type="PROSITE" id="PS50048">
    <property type="entry name" value="ZN2_CY6_FUNGAL_2"/>
    <property type="match status" value="1"/>
</dbReference>
<reference evidence="3" key="1">
    <citation type="journal article" date="2020" name="Stud. Mycol.">
        <title>101 Dothideomycetes genomes: a test case for predicting lifestyles and emergence of pathogens.</title>
        <authorList>
            <person name="Haridas S."/>
            <person name="Albert R."/>
            <person name="Binder M."/>
            <person name="Bloem J."/>
            <person name="Labutti K."/>
            <person name="Salamov A."/>
            <person name="Andreopoulos B."/>
            <person name="Baker S."/>
            <person name="Barry K."/>
            <person name="Bills G."/>
            <person name="Bluhm B."/>
            <person name="Cannon C."/>
            <person name="Castanera R."/>
            <person name="Culley D."/>
            <person name="Daum C."/>
            <person name="Ezra D."/>
            <person name="Gonzalez J."/>
            <person name="Henrissat B."/>
            <person name="Kuo A."/>
            <person name="Liang C."/>
            <person name="Lipzen A."/>
            <person name="Lutzoni F."/>
            <person name="Magnuson J."/>
            <person name="Mondo S."/>
            <person name="Nolan M."/>
            <person name="Ohm R."/>
            <person name="Pangilinan J."/>
            <person name="Park H.-J."/>
            <person name="Ramirez L."/>
            <person name="Alfaro M."/>
            <person name="Sun H."/>
            <person name="Tritt A."/>
            <person name="Yoshinaga Y."/>
            <person name="Zwiers L.-H."/>
            <person name="Turgeon B."/>
            <person name="Goodwin S."/>
            <person name="Spatafora J."/>
            <person name="Crous P."/>
            <person name="Grigoriev I."/>
        </authorList>
    </citation>
    <scope>NUCLEOTIDE SEQUENCE</scope>
    <source>
        <strain evidence="3">CBS 122681</strain>
    </source>
</reference>
<dbReference type="Proteomes" id="UP000799324">
    <property type="component" value="Unassembled WGS sequence"/>
</dbReference>
<evidence type="ECO:0000259" key="2">
    <source>
        <dbReference type="PROSITE" id="PS50048"/>
    </source>
</evidence>
<evidence type="ECO:0000313" key="4">
    <source>
        <dbReference type="Proteomes" id="UP000799324"/>
    </source>
</evidence>
<evidence type="ECO:0000256" key="1">
    <source>
        <dbReference type="ARBA" id="ARBA00023242"/>
    </source>
</evidence>
<keyword evidence="1" id="KW-0539">Nucleus</keyword>
<gene>
    <name evidence="3" type="ORF">K491DRAFT_386290</name>
</gene>
<dbReference type="InterPro" id="IPR053157">
    <property type="entry name" value="Sterol_Uptake_Regulator"/>
</dbReference>
<evidence type="ECO:0000313" key="3">
    <source>
        <dbReference type="EMBL" id="KAF2661787.1"/>
    </source>
</evidence>
<dbReference type="PROSITE" id="PS00463">
    <property type="entry name" value="ZN2_CY6_FUNGAL_1"/>
    <property type="match status" value="1"/>
</dbReference>
<dbReference type="InterPro" id="IPR001138">
    <property type="entry name" value="Zn2Cys6_DnaBD"/>
</dbReference>